<dbReference type="PROSITE" id="PS00374">
    <property type="entry name" value="MGMT"/>
    <property type="match status" value="1"/>
</dbReference>
<evidence type="ECO:0000256" key="3">
    <source>
        <dbReference type="ARBA" id="ARBA00022679"/>
    </source>
</evidence>
<evidence type="ECO:0000313" key="10">
    <source>
        <dbReference type="Proteomes" id="UP000323707"/>
    </source>
</evidence>
<dbReference type="PANTHER" id="PTHR10815:SF5">
    <property type="entry name" value="METHYLATED-DNA--PROTEIN-CYSTEINE METHYLTRANSFERASE"/>
    <property type="match status" value="1"/>
</dbReference>
<name>A0A5M9QSQ6_9HELI</name>
<dbReference type="GO" id="GO:0006281">
    <property type="term" value="P:DNA repair"/>
    <property type="evidence" value="ECO:0007669"/>
    <property type="project" value="UniProtKB-KW"/>
</dbReference>
<dbReference type="InterPro" id="IPR001497">
    <property type="entry name" value="MethylDNA_cys_MeTrfase_AS"/>
</dbReference>
<dbReference type="SUPFAM" id="SSF46767">
    <property type="entry name" value="Methylated DNA-protein cysteine methyltransferase, C-terminal domain"/>
    <property type="match status" value="1"/>
</dbReference>
<dbReference type="Gene3D" id="1.10.10.10">
    <property type="entry name" value="Winged helix-like DNA-binding domain superfamily/Winged helix DNA-binding domain"/>
    <property type="match status" value="1"/>
</dbReference>
<evidence type="ECO:0000313" key="9">
    <source>
        <dbReference type="EMBL" id="KAA8711420.1"/>
    </source>
</evidence>
<keyword evidence="5" id="KW-0234">DNA repair</keyword>
<evidence type="ECO:0000259" key="7">
    <source>
        <dbReference type="Pfam" id="PF01035"/>
    </source>
</evidence>
<evidence type="ECO:0000256" key="5">
    <source>
        <dbReference type="ARBA" id="ARBA00023204"/>
    </source>
</evidence>
<dbReference type="Proteomes" id="UP000323707">
    <property type="component" value="Unassembled WGS sequence"/>
</dbReference>
<dbReference type="Gene3D" id="3.30.160.70">
    <property type="entry name" value="Methylated DNA-protein cysteine methyltransferase domain"/>
    <property type="match status" value="1"/>
</dbReference>
<dbReference type="PANTHER" id="PTHR10815">
    <property type="entry name" value="METHYLATED-DNA--PROTEIN-CYSTEINE METHYLTRANSFERASE"/>
    <property type="match status" value="1"/>
</dbReference>
<evidence type="ECO:0000256" key="6">
    <source>
        <dbReference type="ARBA" id="ARBA00049348"/>
    </source>
</evidence>
<sequence>MRYFSAHFMAAEPFGQILLASDENGLCGLWFANQSHFAMIGNSALHCVELESSLDSSSSKQRAILMQARQYLHCYFAKEPLPCLPPLSLYGSPFALRLYQALSQIPYGQTRSYSQIAQALARTELDACNLTRQVAKAIGKNPLSIFIPCHRVIGKDGSLKGYAGGLARKQALLLLESSVKSP</sequence>
<organism evidence="9 10">
    <name type="scientific">Helicobacter canis</name>
    <dbReference type="NCBI Taxonomy" id="29419"/>
    <lineage>
        <taxon>Bacteria</taxon>
        <taxon>Pseudomonadati</taxon>
        <taxon>Campylobacterota</taxon>
        <taxon>Epsilonproteobacteria</taxon>
        <taxon>Campylobacterales</taxon>
        <taxon>Helicobacteraceae</taxon>
        <taxon>Helicobacter</taxon>
    </lineage>
</organism>
<dbReference type="NCBIfam" id="TIGR00589">
    <property type="entry name" value="ogt"/>
    <property type="match status" value="1"/>
</dbReference>
<dbReference type="InterPro" id="IPR008332">
    <property type="entry name" value="MethylG_MeTrfase_N"/>
</dbReference>
<dbReference type="InterPro" id="IPR036631">
    <property type="entry name" value="MGMT_N_sf"/>
</dbReference>
<gene>
    <name evidence="9" type="ORF">F4V45_00100</name>
</gene>
<feature type="domain" description="Methylated-DNA-[protein]-cysteine S-methyltransferase DNA binding" evidence="7">
    <location>
        <begin position="93"/>
        <end position="177"/>
    </location>
</feature>
<dbReference type="InterPro" id="IPR014048">
    <property type="entry name" value="MethylDNA_cys_MeTrfase_DNA-bd"/>
</dbReference>
<dbReference type="InterPro" id="IPR036388">
    <property type="entry name" value="WH-like_DNA-bd_sf"/>
</dbReference>
<evidence type="ECO:0000259" key="8">
    <source>
        <dbReference type="Pfam" id="PF02870"/>
    </source>
</evidence>
<comment type="catalytic activity">
    <reaction evidence="6">
        <text>a 6-O-methyl-2'-deoxyguanosine in DNA + L-cysteinyl-[protein] = S-methyl-L-cysteinyl-[protein] + a 2'-deoxyguanosine in DNA</text>
        <dbReference type="Rhea" id="RHEA:24000"/>
        <dbReference type="Rhea" id="RHEA-COMP:10131"/>
        <dbReference type="Rhea" id="RHEA-COMP:10132"/>
        <dbReference type="Rhea" id="RHEA-COMP:11367"/>
        <dbReference type="Rhea" id="RHEA-COMP:11368"/>
        <dbReference type="ChEBI" id="CHEBI:29950"/>
        <dbReference type="ChEBI" id="CHEBI:82612"/>
        <dbReference type="ChEBI" id="CHEBI:85445"/>
        <dbReference type="ChEBI" id="CHEBI:85448"/>
        <dbReference type="EC" id="2.1.1.63"/>
    </reaction>
</comment>
<evidence type="ECO:0000256" key="4">
    <source>
        <dbReference type="ARBA" id="ARBA00022763"/>
    </source>
</evidence>
<evidence type="ECO:0000256" key="1">
    <source>
        <dbReference type="ARBA" id="ARBA00001286"/>
    </source>
</evidence>
<evidence type="ECO:0000256" key="2">
    <source>
        <dbReference type="ARBA" id="ARBA00022603"/>
    </source>
</evidence>
<keyword evidence="4" id="KW-0227">DNA damage</keyword>
<comment type="catalytic activity">
    <reaction evidence="1">
        <text>a 4-O-methyl-thymidine in DNA + L-cysteinyl-[protein] = a thymidine in DNA + S-methyl-L-cysteinyl-[protein]</text>
        <dbReference type="Rhea" id="RHEA:53428"/>
        <dbReference type="Rhea" id="RHEA-COMP:10131"/>
        <dbReference type="Rhea" id="RHEA-COMP:10132"/>
        <dbReference type="Rhea" id="RHEA-COMP:13555"/>
        <dbReference type="Rhea" id="RHEA-COMP:13556"/>
        <dbReference type="ChEBI" id="CHEBI:29950"/>
        <dbReference type="ChEBI" id="CHEBI:82612"/>
        <dbReference type="ChEBI" id="CHEBI:137386"/>
        <dbReference type="ChEBI" id="CHEBI:137387"/>
        <dbReference type="EC" id="2.1.1.63"/>
    </reaction>
</comment>
<dbReference type="GO" id="GO:0032259">
    <property type="term" value="P:methylation"/>
    <property type="evidence" value="ECO:0007669"/>
    <property type="project" value="UniProtKB-KW"/>
</dbReference>
<feature type="domain" description="Methylguanine DNA methyltransferase ribonuclease-like" evidence="8">
    <location>
        <begin position="13"/>
        <end position="82"/>
    </location>
</feature>
<reference evidence="9 10" key="1">
    <citation type="submission" date="2019-09" db="EMBL/GenBank/DDBJ databases">
        <title>Draft genome sequence of various Type strains from the CCUG.</title>
        <authorList>
            <person name="Pineiro-Iglesias B."/>
            <person name="Tunovic T."/>
            <person name="Unosson C."/>
            <person name="Inganas E."/>
            <person name="Ohlen M."/>
            <person name="Cardew S."/>
            <person name="Jensie-Markopoulos S."/>
            <person name="Salva-Serra F."/>
            <person name="Jaen-Luchoro D."/>
            <person name="Karlsson R."/>
            <person name="Svensson-Stadler L."/>
            <person name="Chun J."/>
            <person name="Moore E."/>
        </authorList>
    </citation>
    <scope>NUCLEOTIDE SEQUENCE [LARGE SCALE GENOMIC DNA]</scope>
    <source>
        <strain evidence="9 10">CCUG 32756T</strain>
    </source>
</reference>
<dbReference type="Pfam" id="PF01035">
    <property type="entry name" value="DNA_binding_1"/>
    <property type="match status" value="1"/>
</dbReference>
<protein>
    <submittedName>
        <fullName evidence="9">Methylated-DNA--[protein]-cysteine S-methyltransferase</fullName>
    </submittedName>
</protein>
<dbReference type="CDD" id="cd06445">
    <property type="entry name" value="ATase"/>
    <property type="match status" value="1"/>
</dbReference>
<keyword evidence="2 9" id="KW-0489">Methyltransferase</keyword>
<dbReference type="EMBL" id="VXKE01000001">
    <property type="protein sequence ID" value="KAA8711420.1"/>
    <property type="molecule type" value="Genomic_DNA"/>
</dbReference>
<dbReference type="GO" id="GO:0003908">
    <property type="term" value="F:methylated-DNA-[protein]-cysteine S-methyltransferase activity"/>
    <property type="evidence" value="ECO:0007669"/>
    <property type="project" value="UniProtKB-EC"/>
</dbReference>
<dbReference type="SUPFAM" id="SSF53155">
    <property type="entry name" value="Methylated DNA-protein cysteine methyltransferase domain"/>
    <property type="match status" value="1"/>
</dbReference>
<accession>A0A5M9QSQ6</accession>
<dbReference type="AlphaFoldDB" id="A0A5M9QSQ6"/>
<dbReference type="Pfam" id="PF02870">
    <property type="entry name" value="Methyltransf_1N"/>
    <property type="match status" value="1"/>
</dbReference>
<dbReference type="RefSeq" id="WP_150336510.1">
    <property type="nucleotide sequence ID" value="NZ_JAERIX010000056.1"/>
</dbReference>
<keyword evidence="3 9" id="KW-0808">Transferase</keyword>
<dbReference type="InterPro" id="IPR036217">
    <property type="entry name" value="MethylDNA_cys_MeTrfase_DNAb"/>
</dbReference>
<proteinExistence type="predicted"/>
<comment type="caution">
    <text evidence="9">The sequence shown here is derived from an EMBL/GenBank/DDBJ whole genome shotgun (WGS) entry which is preliminary data.</text>
</comment>